<accession>A0A931J3M8</accession>
<feature type="transmembrane region" description="Helical" evidence="1">
    <location>
        <begin position="72"/>
        <end position="95"/>
    </location>
</feature>
<organism evidence="2 3">
    <name type="scientific">Inhella proteolytica</name>
    <dbReference type="NCBI Taxonomy" id="2795029"/>
    <lineage>
        <taxon>Bacteria</taxon>
        <taxon>Pseudomonadati</taxon>
        <taxon>Pseudomonadota</taxon>
        <taxon>Betaproteobacteria</taxon>
        <taxon>Burkholderiales</taxon>
        <taxon>Sphaerotilaceae</taxon>
        <taxon>Inhella</taxon>
    </lineage>
</organism>
<dbReference type="RefSeq" id="WP_198109307.1">
    <property type="nucleotide sequence ID" value="NZ_JAEDAK010000001.1"/>
</dbReference>
<keyword evidence="1" id="KW-1133">Transmembrane helix</keyword>
<protein>
    <submittedName>
        <fullName evidence="2">DUF2818 family protein</fullName>
    </submittedName>
</protein>
<dbReference type="PIRSF" id="PIRSF019883">
    <property type="entry name" value="UCP019883"/>
    <property type="match status" value="1"/>
</dbReference>
<evidence type="ECO:0000313" key="3">
    <source>
        <dbReference type="Proteomes" id="UP000613266"/>
    </source>
</evidence>
<name>A0A931J3M8_9BURK</name>
<evidence type="ECO:0000313" key="2">
    <source>
        <dbReference type="EMBL" id="MBH9575707.1"/>
    </source>
</evidence>
<keyword evidence="3" id="KW-1185">Reference proteome</keyword>
<feature type="transmembrane region" description="Helical" evidence="1">
    <location>
        <begin position="41"/>
        <end position="60"/>
    </location>
</feature>
<dbReference type="EMBL" id="JAEDAK010000001">
    <property type="protein sequence ID" value="MBH9575707.1"/>
    <property type="molecule type" value="Genomic_DNA"/>
</dbReference>
<sequence>MGQGVWGSGLLLLLLLAANAPFLSPRVLLLGPLRPTRGFGLRLLELLLLGAVWLVAALALEAYQGQRHPQGWTFYAVLLCLLLTFAFPGFVWRYLRRQRDANA</sequence>
<keyword evidence="1" id="KW-0472">Membrane</keyword>
<dbReference type="Pfam" id="PF10993">
    <property type="entry name" value="DUF2818"/>
    <property type="match status" value="1"/>
</dbReference>
<evidence type="ECO:0000256" key="1">
    <source>
        <dbReference type="SAM" id="Phobius"/>
    </source>
</evidence>
<dbReference type="AlphaFoldDB" id="A0A931J3M8"/>
<keyword evidence="1" id="KW-0812">Transmembrane</keyword>
<proteinExistence type="predicted"/>
<dbReference type="Proteomes" id="UP000613266">
    <property type="component" value="Unassembled WGS sequence"/>
</dbReference>
<comment type="caution">
    <text evidence="2">The sequence shown here is derived from an EMBL/GenBank/DDBJ whole genome shotgun (WGS) entry which is preliminary data.</text>
</comment>
<dbReference type="InterPro" id="IPR016768">
    <property type="entry name" value="UCP019883"/>
</dbReference>
<gene>
    <name evidence="2" type="ORF">I7X39_02200</name>
</gene>
<reference evidence="2" key="1">
    <citation type="submission" date="2020-12" db="EMBL/GenBank/DDBJ databases">
        <title>The genome sequence of Inhella sp. 1Y17.</title>
        <authorList>
            <person name="Liu Y."/>
        </authorList>
    </citation>
    <scope>NUCLEOTIDE SEQUENCE</scope>
    <source>
        <strain evidence="2">1Y17</strain>
    </source>
</reference>
<feature type="transmembrane region" description="Helical" evidence="1">
    <location>
        <begin position="6"/>
        <end position="29"/>
    </location>
</feature>